<evidence type="ECO:0000256" key="10">
    <source>
        <dbReference type="SAM" id="Phobius"/>
    </source>
</evidence>
<dbReference type="PIRSF" id="PIRSF028865">
    <property type="entry name" value="Membrin-2"/>
    <property type="match status" value="1"/>
</dbReference>
<dbReference type="SUPFAM" id="SSF58038">
    <property type="entry name" value="SNARE fusion complex"/>
    <property type="match status" value="1"/>
</dbReference>
<evidence type="ECO:0000313" key="11">
    <source>
        <dbReference type="EMBL" id="CAB9500432.1"/>
    </source>
</evidence>
<evidence type="ECO:0000256" key="4">
    <source>
        <dbReference type="ARBA" id="ARBA00022927"/>
    </source>
</evidence>
<evidence type="ECO:0000256" key="1">
    <source>
        <dbReference type="ARBA" id="ARBA00004409"/>
    </source>
</evidence>
<keyword evidence="11" id="KW-0675">Receptor</keyword>
<comment type="subcellular location">
    <subcellularLocation>
        <location evidence="1">Golgi apparatus membrane</location>
        <topology evidence="1">Single-pass type IV membrane protein</topology>
    </subcellularLocation>
</comment>
<dbReference type="PANTHER" id="PTHR21230:SF1">
    <property type="entry name" value="GOLGI SNAP RECEPTOR COMPLEX MEMBER 2"/>
    <property type="match status" value="1"/>
</dbReference>
<evidence type="ECO:0000256" key="2">
    <source>
        <dbReference type="ARBA" id="ARBA00022448"/>
    </source>
</evidence>
<dbReference type="Pfam" id="PF12352">
    <property type="entry name" value="V-SNARE_C"/>
    <property type="match status" value="1"/>
</dbReference>
<dbReference type="AlphaFoldDB" id="A0A9N8DC18"/>
<keyword evidence="12" id="KW-1185">Reference proteome</keyword>
<evidence type="ECO:0000256" key="7">
    <source>
        <dbReference type="ARBA" id="ARBA00023136"/>
    </source>
</evidence>
<reference evidence="11" key="1">
    <citation type="submission" date="2020-06" db="EMBL/GenBank/DDBJ databases">
        <authorList>
            <consortium name="Plant Systems Biology data submission"/>
        </authorList>
    </citation>
    <scope>NUCLEOTIDE SEQUENCE</scope>
    <source>
        <strain evidence="11">D6</strain>
    </source>
</reference>
<dbReference type="GO" id="GO:0000139">
    <property type="term" value="C:Golgi membrane"/>
    <property type="evidence" value="ECO:0007669"/>
    <property type="project" value="UniProtKB-SubCell"/>
</dbReference>
<protein>
    <submittedName>
        <fullName evidence="11">SNAP receptor complex member 2</fullName>
    </submittedName>
</protein>
<dbReference type="GO" id="GO:0005484">
    <property type="term" value="F:SNAP receptor activity"/>
    <property type="evidence" value="ECO:0007669"/>
    <property type="project" value="InterPro"/>
</dbReference>
<dbReference type="GO" id="GO:0015031">
    <property type="term" value="P:protein transport"/>
    <property type="evidence" value="ECO:0007669"/>
    <property type="project" value="UniProtKB-KW"/>
</dbReference>
<feature type="region of interest" description="Disordered" evidence="9">
    <location>
        <begin position="96"/>
        <end position="121"/>
    </location>
</feature>
<organism evidence="11 12">
    <name type="scientific">Seminavis robusta</name>
    <dbReference type="NCBI Taxonomy" id="568900"/>
    <lineage>
        <taxon>Eukaryota</taxon>
        <taxon>Sar</taxon>
        <taxon>Stramenopiles</taxon>
        <taxon>Ochrophyta</taxon>
        <taxon>Bacillariophyta</taxon>
        <taxon>Bacillariophyceae</taxon>
        <taxon>Bacillariophycidae</taxon>
        <taxon>Naviculales</taxon>
        <taxon>Naviculaceae</taxon>
        <taxon>Seminavis</taxon>
    </lineage>
</organism>
<keyword evidence="2 8" id="KW-0813">Transport</keyword>
<evidence type="ECO:0000313" key="12">
    <source>
        <dbReference type="Proteomes" id="UP001153069"/>
    </source>
</evidence>
<dbReference type="PANTHER" id="PTHR21230">
    <property type="entry name" value="VESICLE TRANSPORT V-SNARE PROTEIN VTI1-RELATED"/>
    <property type="match status" value="1"/>
</dbReference>
<evidence type="ECO:0000256" key="6">
    <source>
        <dbReference type="ARBA" id="ARBA00023034"/>
    </source>
</evidence>
<dbReference type="GO" id="GO:0031902">
    <property type="term" value="C:late endosome membrane"/>
    <property type="evidence" value="ECO:0007669"/>
    <property type="project" value="TreeGrafter"/>
</dbReference>
<dbReference type="InterPro" id="IPR027027">
    <property type="entry name" value="GOSR2/Membrin/Bos1"/>
</dbReference>
<dbReference type="OrthoDB" id="158360at2759"/>
<keyword evidence="4 8" id="KW-0653">Protein transport</keyword>
<evidence type="ECO:0000256" key="9">
    <source>
        <dbReference type="SAM" id="MobiDB-lite"/>
    </source>
</evidence>
<dbReference type="GO" id="GO:0005789">
    <property type="term" value="C:endoplasmic reticulum membrane"/>
    <property type="evidence" value="ECO:0007669"/>
    <property type="project" value="TreeGrafter"/>
</dbReference>
<dbReference type="GO" id="GO:0031201">
    <property type="term" value="C:SNARE complex"/>
    <property type="evidence" value="ECO:0007669"/>
    <property type="project" value="TreeGrafter"/>
</dbReference>
<evidence type="ECO:0000256" key="3">
    <source>
        <dbReference type="ARBA" id="ARBA00022692"/>
    </source>
</evidence>
<dbReference type="GO" id="GO:0012507">
    <property type="term" value="C:ER to Golgi transport vesicle membrane"/>
    <property type="evidence" value="ECO:0007669"/>
    <property type="project" value="TreeGrafter"/>
</dbReference>
<dbReference type="GO" id="GO:0006906">
    <property type="term" value="P:vesicle fusion"/>
    <property type="evidence" value="ECO:0007669"/>
    <property type="project" value="TreeGrafter"/>
</dbReference>
<keyword evidence="6" id="KW-0333">Golgi apparatus</keyword>
<feature type="transmembrane region" description="Helical" evidence="10">
    <location>
        <begin position="190"/>
        <end position="210"/>
    </location>
</feature>
<evidence type="ECO:0000256" key="5">
    <source>
        <dbReference type="ARBA" id="ARBA00022989"/>
    </source>
</evidence>
<gene>
    <name evidence="11" type="ORF">SEMRO_83_G044550.1</name>
</gene>
<keyword evidence="3 10" id="KW-0812">Transmembrane</keyword>
<dbReference type="Proteomes" id="UP001153069">
    <property type="component" value="Unassembled WGS sequence"/>
</dbReference>
<dbReference type="EMBL" id="CAICTM010000082">
    <property type="protein sequence ID" value="CAB9500432.1"/>
    <property type="molecule type" value="Genomic_DNA"/>
</dbReference>
<keyword evidence="7 8" id="KW-0472">Membrane</keyword>
<keyword evidence="5 10" id="KW-1133">Transmembrane helix</keyword>
<sequence length="212" mass="24905">MTSIVELFPKCRKLAYDSRQQLSQVENGLLRASELFLVLDELGMQLDIMDQLVQRETPAQREVWKRKILELREESKSLRRLGEDYDRRMNANLRHQRERDELLRRRKQRTPHSNIDERDMSNLADEGKSLQQSQLMVSEIIASGEASLNGLIEQRQRLGGITRTIFDIGNRLGLTQSTMRIIERRDITDFYLVVAGMVVTLIVLYLVWFVEW</sequence>
<proteinExistence type="predicted"/>
<comment type="caution">
    <text evidence="11">The sequence shown here is derived from an EMBL/GenBank/DDBJ whole genome shotgun (WGS) entry which is preliminary data.</text>
</comment>
<evidence type="ECO:0000256" key="8">
    <source>
        <dbReference type="PIRNR" id="PIRNR028865"/>
    </source>
</evidence>
<dbReference type="GO" id="GO:0000149">
    <property type="term" value="F:SNARE binding"/>
    <property type="evidence" value="ECO:0007669"/>
    <property type="project" value="TreeGrafter"/>
</dbReference>
<accession>A0A9N8DC18</accession>
<name>A0A9N8DC18_9STRA</name>